<dbReference type="AlphaFoldDB" id="A0A2W5G793"/>
<name>A0A2W5G793_9SPHI</name>
<evidence type="ECO:0000313" key="1">
    <source>
        <dbReference type="EMBL" id="PZP39182.1"/>
    </source>
</evidence>
<protein>
    <submittedName>
        <fullName evidence="1">Uncharacterized protein</fullName>
    </submittedName>
</protein>
<proteinExistence type="predicted"/>
<accession>A0A2W5G793</accession>
<organism evidence="1 2">
    <name type="scientific">Pseudopedobacter saltans</name>
    <dbReference type="NCBI Taxonomy" id="151895"/>
    <lineage>
        <taxon>Bacteria</taxon>
        <taxon>Pseudomonadati</taxon>
        <taxon>Bacteroidota</taxon>
        <taxon>Sphingobacteriia</taxon>
        <taxon>Sphingobacteriales</taxon>
        <taxon>Sphingobacteriaceae</taxon>
        <taxon>Pseudopedobacter</taxon>
    </lineage>
</organism>
<reference evidence="1 2" key="1">
    <citation type="submission" date="2017-11" db="EMBL/GenBank/DDBJ databases">
        <title>Infants hospitalized years apart are colonized by the same room-sourced microbial strains.</title>
        <authorList>
            <person name="Brooks B."/>
            <person name="Olm M.R."/>
            <person name="Firek B.A."/>
            <person name="Baker R."/>
            <person name="Thomas B.C."/>
            <person name="Morowitz M.J."/>
            <person name="Banfield J.F."/>
        </authorList>
    </citation>
    <scope>NUCLEOTIDE SEQUENCE [LARGE SCALE GENOMIC DNA]</scope>
    <source>
        <strain evidence="1">S2_009_000_R2_76</strain>
    </source>
</reference>
<comment type="caution">
    <text evidence="1">The sequence shown here is derived from an EMBL/GenBank/DDBJ whole genome shotgun (WGS) entry which is preliminary data.</text>
</comment>
<evidence type="ECO:0000313" key="2">
    <source>
        <dbReference type="Proteomes" id="UP000249645"/>
    </source>
</evidence>
<dbReference type="EMBL" id="QFOI01000688">
    <property type="protein sequence ID" value="PZP39182.1"/>
    <property type="molecule type" value="Genomic_DNA"/>
</dbReference>
<dbReference type="Proteomes" id="UP000249645">
    <property type="component" value="Unassembled WGS sequence"/>
</dbReference>
<sequence>MIDTDSLEINRIIVHRAHRKEGDAEYGIAEYADNLFNFGERELTTLRRRIATAFSKSKRFFKLEISKSDEDSFYQYAKDLKNYMIILIGSFY</sequence>
<feature type="non-terminal residue" evidence="1">
    <location>
        <position position="92"/>
    </location>
</feature>
<gene>
    <name evidence="1" type="ORF">DI598_20140</name>
</gene>